<dbReference type="GO" id="GO:0016491">
    <property type="term" value="F:oxidoreductase activity"/>
    <property type="evidence" value="ECO:0007669"/>
    <property type="project" value="UniProtKB-KW"/>
</dbReference>
<name>A0A6S7CK63_9BURK</name>
<accession>A0A6S7CK63</accession>
<keyword evidence="2" id="KW-0560">Oxidoreductase</keyword>
<dbReference type="AlphaFoldDB" id="A0A6S7CK63"/>
<evidence type="ECO:0000313" key="2">
    <source>
        <dbReference type="EMBL" id="CAB3851641.1"/>
    </source>
</evidence>
<proteinExistence type="predicted"/>
<evidence type="ECO:0000259" key="1">
    <source>
        <dbReference type="Pfam" id="PF01593"/>
    </source>
</evidence>
<sequence>MEDLGGRRARAGPPVGTVKAAVIGAGWAGLAASVALREAGAKVTVFEAGHTPGGRARRVFHDGFESPLDNGQHLLSGAYRHTLALMRRVGRNPDALLMRRPLRLASLDGRFRLAAPRLPAPLHMAVAILGARGLSWADRFATLRLMRGLRAMSWTPPRDWTVQQLLHYHAQSDALIRQLWEPLCLAALNTPVARASAGLFARVLRDSLAGRREDSDLLLPCTDLSALWPDAAARQVTMRYGSTVRQLQPAADGIDINQERFDAAVLAVPPTFAARLLEAPLRAAGATGLLDALRAFDYLPIATLNLRLAGPWRLPEPMMMLREEPARGHVGQWLFDRAQLAGDALAGELAVVASAATTLAERNRRQAIEALIDQVAEQAASHPQRLPPMPDVVAAELFIEKRATFAAVPGLTRPLNTTPWPTLALAGDWTDTGYPGVLEGAVRSGLEAARVLNPRAGD</sequence>
<dbReference type="PANTHER" id="PTHR42923:SF47">
    <property type="entry name" value="BLR3003 PROTEIN"/>
    <property type="match status" value="1"/>
</dbReference>
<reference evidence="2 3" key="1">
    <citation type="submission" date="2020-04" db="EMBL/GenBank/DDBJ databases">
        <authorList>
            <person name="De Canck E."/>
        </authorList>
    </citation>
    <scope>NUCLEOTIDE SEQUENCE [LARGE SCALE GENOMIC DNA]</scope>
    <source>
        <strain evidence="2 3">LMG 26788</strain>
    </source>
</reference>
<dbReference type="PANTHER" id="PTHR42923">
    <property type="entry name" value="PROTOPORPHYRINOGEN OXIDASE"/>
    <property type="match status" value="1"/>
</dbReference>
<dbReference type="SUPFAM" id="SSF51905">
    <property type="entry name" value="FAD/NAD(P)-binding domain"/>
    <property type="match status" value="1"/>
</dbReference>
<dbReference type="InterPro" id="IPR036188">
    <property type="entry name" value="FAD/NAD-bd_sf"/>
</dbReference>
<gene>
    <name evidence="2" type="primary">hpnE</name>
    <name evidence="2" type="ORF">LMG26788_01791</name>
</gene>
<keyword evidence="3" id="KW-1185">Reference proteome</keyword>
<dbReference type="InterPro" id="IPR017830">
    <property type="entry name" value="SQase_HpnE"/>
</dbReference>
<organism evidence="2 3">
    <name type="scientific">Achromobacter pulmonis</name>
    <dbReference type="NCBI Taxonomy" id="1389932"/>
    <lineage>
        <taxon>Bacteria</taxon>
        <taxon>Pseudomonadati</taxon>
        <taxon>Pseudomonadota</taxon>
        <taxon>Betaproteobacteria</taxon>
        <taxon>Burkholderiales</taxon>
        <taxon>Alcaligenaceae</taxon>
        <taxon>Achromobacter</taxon>
    </lineage>
</organism>
<dbReference type="Pfam" id="PF01593">
    <property type="entry name" value="Amino_oxidase"/>
    <property type="match status" value="1"/>
</dbReference>
<evidence type="ECO:0000313" key="3">
    <source>
        <dbReference type="Proteomes" id="UP000494203"/>
    </source>
</evidence>
<dbReference type="Gene3D" id="3.50.50.60">
    <property type="entry name" value="FAD/NAD(P)-binding domain"/>
    <property type="match status" value="1"/>
</dbReference>
<dbReference type="EMBL" id="CADIKZ010000004">
    <property type="protein sequence ID" value="CAB3851641.1"/>
    <property type="molecule type" value="Genomic_DNA"/>
</dbReference>
<dbReference type="Proteomes" id="UP000494203">
    <property type="component" value="Unassembled WGS sequence"/>
</dbReference>
<dbReference type="InterPro" id="IPR002937">
    <property type="entry name" value="Amino_oxidase"/>
</dbReference>
<protein>
    <submittedName>
        <fullName evidence="2">Hydroxysqualene dehydroxylase</fullName>
        <ecNumber evidence="2">1.17.8.1</ecNumber>
    </submittedName>
</protein>
<dbReference type="EC" id="1.17.8.1" evidence="2"/>
<feature type="domain" description="Amine oxidase" evidence="1">
    <location>
        <begin position="28"/>
        <end position="452"/>
    </location>
</feature>
<dbReference type="NCBIfam" id="TIGR03467">
    <property type="entry name" value="HpnE"/>
    <property type="match status" value="1"/>
</dbReference>
<dbReference type="InterPro" id="IPR050464">
    <property type="entry name" value="Zeta_carotene_desat/Oxidored"/>
</dbReference>